<accession>A0A1J5RNW0</accession>
<name>A0A1J5RNW0_9ZZZZ</name>
<comment type="caution">
    <text evidence="1">The sequence shown here is derived from an EMBL/GenBank/DDBJ whole genome shotgun (WGS) entry which is preliminary data.</text>
</comment>
<gene>
    <name evidence="1" type="ORF">GALL_242520</name>
</gene>
<dbReference type="InterPro" id="IPR007523">
    <property type="entry name" value="NDUFAF3/AAMDC"/>
</dbReference>
<dbReference type="InterPro" id="IPR036748">
    <property type="entry name" value="MTH938-like_sf"/>
</dbReference>
<dbReference type="Gene3D" id="3.40.1230.10">
    <property type="entry name" value="MTH938-like"/>
    <property type="match status" value="1"/>
</dbReference>
<evidence type="ECO:0008006" key="2">
    <source>
        <dbReference type="Google" id="ProtNLM"/>
    </source>
</evidence>
<reference evidence="1" key="1">
    <citation type="submission" date="2016-10" db="EMBL/GenBank/DDBJ databases">
        <title>Sequence of Gallionella enrichment culture.</title>
        <authorList>
            <person name="Poehlein A."/>
            <person name="Muehling M."/>
            <person name="Daniel R."/>
        </authorList>
    </citation>
    <scope>NUCLEOTIDE SEQUENCE</scope>
</reference>
<organism evidence="1">
    <name type="scientific">mine drainage metagenome</name>
    <dbReference type="NCBI Taxonomy" id="410659"/>
    <lineage>
        <taxon>unclassified sequences</taxon>
        <taxon>metagenomes</taxon>
        <taxon>ecological metagenomes</taxon>
    </lineage>
</organism>
<dbReference type="PANTHER" id="PTHR21192:SF2">
    <property type="entry name" value="NADH DEHYDROGENASE [UBIQUINONE] 1 ALPHA SUBCOMPLEX ASSEMBLY FACTOR 3"/>
    <property type="match status" value="1"/>
</dbReference>
<dbReference type="CDD" id="cd05560">
    <property type="entry name" value="Xcc1710_like"/>
    <property type="match status" value="1"/>
</dbReference>
<dbReference type="Pfam" id="PF04430">
    <property type="entry name" value="DUF498"/>
    <property type="match status" value="1"/>
</dbReference>
<evidence type="ECO:0000313" key="1">
    <source>
        <dbReference type="EMBL" id="OIQ93764.1"/>
    </source>
</evidence>
<protein>
    <recommendedName>
        <fullName evidence="2">Protein containing DUF498</fullName>
    </recommendedName>
</protein>
<dbReference type="EMBL" id="MLJW01000200">
    <property type="protein sequence ID" value="OIQ93764.1"/>
    <property type="molecule type" value="Genomic_DNA"/>
</dbReference>
<dbReference type="AlphaFoldDB" id="A0A1J5RNW0"/>
<sequence length="133" mass="14133">MKLQPDSNQASYSISAQGQGFVEVNHVRHLQGICLGTDAAPQPWGCAGFAALTEADFTRLIALRPEIVIIGTGTRQQFPHPSLLQPLMAQGIGFEVMNTAAACRTYNILASEGRRVVAGLVVSPTNTGTPDDL</sequence>
<dbReference type="PANTHER" id="PTHR21192">
    <property type="entry name" value="NUCLEAR PROTEIN E3-3"/>
    <property type="match status" value="1"/>
</dbReference>
<dbReference type="SUPFAM" id="SSF64076">
    <property type="entry name" value="MTH938-like"/>
    <property type="match status" value="1"/>
</dbReference>
<proteinExistence type="predicted"/>